<dbReference type="SUPFAM" id="SSF75005">
    <property type="entry name" value="Arabinanase/levansucrase/invertase"/>
    <property type="match status" value="1"/>
</dbReference>
<dbReference type="PANTHER" id="PTHR22925:SF3">
    <property type="entry name" value="GLYCOSYL HYDROLASE FAMILY PROTEIN 43"/>
    <property type="match status" value="1"/>
</dbReference>
<accession>A0A318MHK3</accession>
<protein>
    <submittedName>
        <fullName evidence="1">Uncharacterized protein</fullName>
    </submittedName>
</protein>
<gene>
    <name evidence="1" type="ORF">DKK75_01005</name>
</gene>
<dbReference type="Proteomes" id="UP000247744">
    <property type="component" value="Unassembled WGS sequence"/>
</dbReference>
<evidence type="ECO:0000313" key="1">
    <source>
        <dbReference type="EMBL" id="PXY85783.1"/>
    </source>
</evidence>
<reference evidence="1 2" key="1">
    <citation type="submission" date="2018-05" db="EMBL/GenBank/DDBJ databases">
        <title>Reference genomes for bee gut microbiota database.</title>
        <authorList>
            <person name="Ellegaard K.M."/>
        </authorList>
    </citation>
    <scope>NUCLEOTIDE SEQUENCE [LARGE SCALE GENOMIC DNA]</scope>
    <source>
        <strain evidence="1 2">ESL0200</strain>
    </source>
</reference>
<dbReference type="EMBL" id="QGLL01000001">
    <property type="protein sequence ID" value="PXY85783.1"/>
    <property type="molecule type" value="Genomic_DNA"/>
</dbReference>
<dbReference type="InterPro" id="IPR023296">
    <property type="entry name" value="Glyco_hydro_beta-prop_sf"/>
</dbReference>
<dbReference type="AlphaFoldDB" id="A0A318MHK3"/>
<proteinExistence type="predicted"/>
<dbReference type="PANTHER" id="PTHR22925">
    <property type="entry name" value="GLYCOSYL HYDROLASE 43 FAMILY MEMBER"/>
    <property type="match status" value="1"/>
</dbReference>
<comment type="caution">
    <text evidence="1">The sequence shown here is derived from an EMBL/GenBank/DDBJ whole genome shotgun (WGS) entry which is preliminary data.</text>
</comment>
<sequence>MRGSACCGDGLGEWVCQRITNGQALYADVGSVVDAHGSGFYKDDATGKYWWLGEGRENNTEGNTQLRLYSSADLMNWHYEGTPVDSGTSGDTGTYFPECNAKGERSKIAKNYKGGWIIWAHLEINQSYGASRNVVLSTRGKPQGPYKLVSSYVDADGNIKPGGFRPGAANNDADAMDDRAGQLIPDYDTADVGDLPGIRRLIIDGWEMSLPGLV</sequence>
<name>A0A318MHK3_9BIFI</name>
<dbReference type="Gene3D" id="2.115.10.20">
    <property type="entry name" value="Glycosyl hydrolase domain, family 43"/>
    <property type="match status" value="1"/>
</dbReference>
<evidence type="ECO:0000313" key="2">
    <source>
        <dbReference type="Proteomes" id="UP000247744"/>
    </source>
</evidence>
<organism evidence="1 2">
    <name type="scientific">Bifidobacterium asteroides</name>
    <dbReference type="NCBI Taxonomy" id="1684"/>
    <lineage>
        <taxon>Bacteria</taxon>
        <taxon>Bacillati</taxon>
        <taxon>Actinomycetota</taxon>
        <taxon>Actinomycetes</taxon>
        <taxon>Bifidobacteriales</taxon>
        <taxon>Bifidobacteriaceae</taxon>
        <taxon>Bifidobacterium</taxon>
    </lineage>
</organism>